<reference evidence="1" key="1">
    <citation type="journal article" date="2022" name="bioRxiv">
        <title>Sequencing and chromosome-scale assembly of the giantPleurodeles waltlgenome.</title>
        <authorList>
            <person name="Brown T."/>
            <person name="Elewa A."/>
            <person name="Iarovenko S."/>
            <person name="Subramanian E."/>
            <person name="Araus A.J."/>
            <person name="Petzold A."/>
            <person name="Susuki M."/>
            <person name="Suzuki K.-i.T."/>
            <person name="Hayashi T."/>
            <person name="Toyoda A."/>
            <person name="Oliveira C."/>
            <person name="Osipova E."/>
            <person name="Leigh N.D."/>
            <person name="Simon A."/>
            <person name="Yun M.H."/>
        </authorList>
    </citation>
    <scope>NUCLEOTIDE SEQUENCE</scope>
    <source>
        <strain evidence="1">20211129_DDA</strain>
        <tissue evidence="1">Liver</tissue>
    </source>
</reference>
<sequence>AYCRHGGRQKRPSRVEILANNDFQGIQASISSPHRNKVGGNISHYLHQWKIITSDKWSGCWTLCLPVTPWRLCRNLQIILRSRTSTSSSLTET</sequence>
<comment type="caution">
    <text evidence="1">The sequence shown here is derived from an EMBL/GenBank/DDBJ whole genome shotgun (WGS) entry which is preliminary data.</text>
</comment>
<keyword evidence="2" id="KW-1185">Reference proteome</keyword>
<dbReference type="AlphaFoldDB" id="A0AAV7RFL1"/>
<accession>A0AAV7RFL1</accession>
<proteinExistence type="predicted"/>
<name>A0AAV7RFL1_PLEWA</name>
<protein>
    <submittedName>
        <fullName evidence="1">Uncharacterized protein</fullName>
    </submittedName>
</protein>
<gene>
    <name evidence="1" type="ORF">NDU88_003002</name>
</gene>
<evidence type="ECO:0000313" key="1">
    <source>
        <dbReference type="EMBL" id="KAJ1150206.1"/>
    </source>
</evidence>
<feature type="non-terminal residue" evidence="1">
    <location>
        <position position="1"/>
    </location>
</feature>
<evidence type="ECO:0000313" key="2">
    <source>
        <dbReference type="Proteomes" id="UP001066276"/>
    </source>
</evidence>
<dbReference type="EMBL" id="JANPWB010000009">
    <property type="protein sequence ID" value="KAJ1150206.1"/>
    <property type="molecule type" value="Genomic_DNA"/>
</dbReference>
<feature type="non-terminal residue" evidence="1">
    <location>
        <position position="93"/>
    </location>
</feature>
<organism evidence="1 2">
    <name type="scientific">Pleurodeles waltl</name>
    <name type="common">Iberian ribbed newt</name>
    <dbReference type="NCBI Taxonomy" id="8319"/>
    <lineage>
        <taxon>Eukaryota</taxon>
        <taxon>Metazoa</taxon>
        <taxon>Chordata</taxon>
        <taxon>Craniata</taxon>
        <taxon>Vertebrata</taxon>
        <taxon>Euteleostomi</taxon>
        <taxon>Amphibia</taxon>
        <taxon>Batrachia</taxon>
        <taxon>Caudata</taxon>
        <taxon>Salamandroidea</taxon>
        <taxon>Salamandridae</taxon>
        <taxon>Pleurodelinae</taxon>
        <taxon>Pleurodeles</taxon>
    </lineage>
</organism>
<dbReference type="Proteomes" id="UP001066276">
    <property type="component" value="Chromosome 5"/>
</dbReference>